<dbReference type="EMBL" id="AP018732">
    <property type="protein sequence ID" value="BBE42930.1"/>
    <property type="molecule type" value="Genomic_DNA"/>
</dbReference>
<accession>A0A4V0P1U4</accession>
<dbReference type="Proteomes" id="UP000509448">
    <property type="component" value="Chromosome"/>
</dbReference>
<dbReference type="AlphaFoldDB" id="A0A4V0P1U4"/>
<dbReference type="PANTHER" id="PTHR13939">
    <property type="entry name" value="NICOTINAMIDE-NUCLEOTIDE AMIDOHYDROLASE PNCC"/>
    <property type="match status" value="1"/>
</dbReference>
<dbReference type="SUPFAM" id="SSF53218">
    <property type="entry name" value="Molybdenum cofactor biosynthesis proteins"/>
    <property type="match status" value="1"/>
</dbReference>
<dbReference type="CDD" id="cd00885">
    <property type="entry name" value="cinA"/>
    <property type="match status" value="1"/>
</dbReference>
<sequence length="256" mass="27752">MTDYVIPRAWVITLGNEVLLGEVENTNAGWLARRLTSIGIAVRRIVTSPDDEESIEVLREAVERADVVVSTGGLGPTYDDRTMYLLSRALGLPLETNPRALDMVKRRAAERGFQLTPARLKMAEMPVGAEALENHVGTAPGAVLRHGSAIIIVLPGVPAEMMQMFDEAAEVYLRGMGRGPPCRREATFEGIVEADLAGALLELSKDSSVYVKTQPRGKPGMPAVRILVISFKGNCDEAFRRLEEAARSAGGRLLGE</sequence>
<keyword evidence="3" id="KW-1185">Reference proteome</keyword>
<organism evidence="2 3">
    <name type="scientific">Conexivisphaera calida</name>
    <dbReference type="NCBI Taxonomy" id="1874277"/>
    <lineage>
        <taxon>Archaea</taxon>
        <taxon>Nitrososphaerota</taxon>
        <taxon>Conexivisphaeria</taxon>
        <taxon>Conexivisphaerales</taxon>
        <taxon>Conexivisphaeraceae</taxon>
        <taxon>Conexivisphaera</taxon>
    </lineage>
</organism>
<protein>
    <submittedName>
        <fullName evidence="2">Molybdopterin binding motif, CinA N-terminal domain</fullName>
    </submittedName>
</protein>
<dbReference type="InterPro" id="IPR050101">
    <property type="entry name" value="CinA"/>
</dbReference>
<dbReference type="Gene3D" id="3.40.980.10">
    <property type="entry name" value="MoaB/Mog-like domain"/>
    <property type="match status" value="1"/>
</dbReference>
<evidence type="ECO:0000313" key="3">
    <source>
        <dbReference type="Proteomes" id="UP000509448"/>
    </source>
</evidence>
<dbReference type="SMART" id="SM00852">
    <property type="entry name" value="MoCF_biosynth"/>
    <property type="match status" value="1"/>
</dbReference>
<reference evidence="2 3" key="1">
    <citation type="journal article" date="2019" name="ISME J.">
        <title>Isolation and characterization of a thermophilic sulfur- and iron-reducing thaumarchaeote from a terrestrial acidic hot spring.</title>
        <authorList>
            <person name="Kato S."/>
            <person name="Itoh T."/>
            <person name="Yuki M."/>
            <person name="Nagamori M."/>
            <person name="Ohnishi M."/>
            <person name="Uematsu K."/>
            <person name="Suzuki K."/>
            <person name="Takashina T."/>
            <person name="Ohkuma M."/>
        </authorList>
    </citation>
    <scope>NUCLEOTIDE SEQUENCE [LARGE SCALE GENOMIC DNA]</scope>
    <source>
        <strain evidence="2 3">NAS-02</strain>
    </source>
</reference>
<dbReference type="RefSeq" id="WP_174449106.1">
    <property type="nucleotide sequence ID" value="NZ_AP018732.1"/>
</dbReference>
<evidence type="ECO:0000313" key="2">
    <source>
        <dbReference type="EMBL" id="BBE42930.1"/>
    </source>
</evidence>
<dbReference type="Pfam" id="PF00994">
    <property type="entry name" value="MoCF_biosynth"/>
    <property type="match status" value="1"/>
</dbReference>
<dbReference type="OrthoDB" id="372037at2157"/>
<dbReference type="InterPro" id="IPR036425">
    <property type="entry name" value="MoaB/Mog-like_dom_sf"/>
</dbReference>
<gene>
    <name evidence="2" type="ORF">NAS2_1552</name>
</gene>
<dbReference type="InterPro" id="IPR001453">
    <property type="entry name" value="MoaB/Mog_dom"/>
</dbReference>
<evidence type="ECO:0000259" key="1">
    <source>
        <dbReference type="SMART" id="SM00852"/>
    </source>
</evidence>
<dbReference type="KEGG" id="ccai:NAS2_1552"/>
<feature type="domain" description="MoaB/Mog" evidence="1">
    <location>
        <begin position="10"/>
        <end position="175"/>
    </location>
</feature>
<name>A0A4V0P1U4_9ARCH</name>
<dbReference type="PANTHER" id="PTHR13939:SF0">
    <property type="entry name" value="NMN AMIDOHYDROLASE-LIKE PROTEIN YFAY"/>
    <property type="match status" value="1"/>
</dbReference>
<proteinExistence type="predicted"/>
<dbReference type="GeneID" id="55585361"/>